<dbReference type="EMBL" id="MU394339">
    <property type="protein sequence ID" value="KAI6084264.1"/>
    <property type="molecule type" value="Genomic_DNA"/>
</dbReference>
<evidence type="ECO:0000313" key="2">
    <source>
        <dbReference type="Proteomes" id="UP001497680"/>
    </source>
</evidence>
<gene>
    <name evidence="1" type="ORF">F4821DRAFT_243060</name>
</gene>
<keyword evidence="1" id="KW-0489">Methyltransferase</keyword>
<evidence type="ECO:0000313" key="1">
    <source>
        <dbReference type="EMBL" id="KAI6084264.1"/>
    </source>
</evidence>
<keyword evidence="2" id="KW-1185">Reference proteome</keyword>
<organism evidence="1 2">
    <name type="scientific">Hypoxylon rubiginosum</name>
    <dbReference type="NCBI Taxonomy" id="110542"/>
    <lineage>
        <taxon>Eukaryota</taxon>
        <taxon>Fungi</taxon>
        <taxon>Dikarya</taxon>
        <taxon>Ascomycota</taxon>
        <taxon>Pezizomycotina</taxon>
        <taxon>Sordariomycetes</taxon>
        <taxon>Xylariomycetidae</taxon>
        <taxon>Xylariales</taxon>
        <taxon>Hypoxylaceae</taxon>
        <taxon>Hypoxylon</taxon>
    </lineage>
</organism>
<dbReference type="Proteomes" id="UP001497680">
    <property type="component" value="Unassembled WGS sequence"/>
</dbReference>
<keyword evidence="1" id="KW-0808">Transferase</keyword>
<protein>
    <submittedName>
        <fullName evidence="1">S-adenosyl-L-methionine-dependent methyltransferase</fullName>
    </submittedName>
</protein>
<proteinExistence type="predicted"/>
<reference evidence="1 2" key="1">
    <citation type="journal article" date="2022" name="New Phytol.">
        <title>Ecological generalism drives hyperdiversity of secondary metabolite gene clusters in xylarialean endophytes.</title>
        <authorList>
            <person name="Franco M.E.E."/>
            <person name="Wisecaver J.H."/>
            <person name="Arnold A.E."/>
            <person name="Ju Y.M."/>
            <person name="Slot J.C."/>
            <person name="Ahrendt S."/>
            <person name="Moore L.P."/>
            <person name="Eastman K.E."/>
            <person name="Scott K."/>
            <person name="Konkel Z."/>
            <person name="Mondo S.J."/>
            <person name="Kuo A."/>
            <person name="Hayes R.D."/>
            <person name="Haridas S."/>
            <person name="Andreopoulos B."/>
            <person name="Riley R."/>
            <person name="LaButti K."/>
            <person name="Pangilinan J."/>
            <person name="Lipzen A."/>
            <person name="Amirebrahimi M."/>
            <person name="Yan J."/>
            <person name="Adam C."/>
            <person name="Keymanesh K."/>
            <person name="Ng V."/>
            <person name="Louie K."/>
            <person name="Northen T."/>
            <person name="Drula E."/>
            <person name="Henrissat B."/>
            <person name="Hsieh H.M."/>
            <person name="Youens-Clark K."/>
            <person name="Lutzoni F."/>
            <person name="Miadlikowska J."/>
            <person name="Eastwood D.C."/>
            <person name="Hamelin R.C."/>
            <person name="Grigoriev I.V."/>
            <person name="U'Ren J.M."/>
        </authorList>
    </citation>
    <scope>NUCLEOTIDE SEQUENCE [LARGE SCALE GENOMIC DNA]</scope>
    <source>
        <strain evidence="1 2">ER1909</strain>
    </source>
</reference>
<sequence length="302" mass="33563">MSQDTHSNQNQGSEPVASEGHKVNWSTLPEDVFRVFETRTAHNSAVYLLPTLQEIQSRNPQMKLLDVGSGSGSISASFAKIIGPAGGHVTAVDVNPVVLERATKILSDKYGVPADRDWISFEIADGHKLPFEDDTFDVVHCHQVLAHNKGQWEILREMLRVAKPGGVVAAREGDMETEVFWPPLPGLLKFHNDLEVRVIRARGASTSSGRELLSWALKANGGNRSKIVTSFSAWSYTEPEDRKLWAQGMIEVALSNPIVCESNIKSGITEAEMDEMRDAWIEWRDRDDATLSMVQGEILMRK</sequence>
<comment type="caution">
    <text evidence="1">The sequence shown here is derived from an EMBL/GenBank/DDBJ whole genome shotgun (WGS) entry which is preliminary data.</text>
</comment>
<name>A0ACC0CUZ0_9PEZI</name>
<accession>A0ACC0CUZ0</accession>